<evidence type="ECO:0000256" key="3">
    <source>
        <dbReference type="ARBA" id="ARBA00023136"/>
    </source>
</evidence>
<evidence type="ECO:0000313" key="7">
    <source>
        <dbReference type="Proteomes" id="UP001305521"/>
    </source>
</evidence>
<name>A0ABZ0PNI2_9PROT</name>
<dbReference type="Proteomes" id="UP001305521">
    <property type="component" value="Chromosome"/>
</dbReference>
<organism evidence="6 7">
    <name type="scientific">Sediminicoccus rosea</name>
    <dbReference type="NCBI Taxonomy" id="1225128"/>
    <lineage>
        <taxon>Bacteria</taxon>
        <taxon>Pseudomonadati</taxon>
        <taxon>Pseudomonadota</taxon>
        <taxon>Alphaproteobacteria</taxon>
        <taxon>Acetobacterales</taxon>
        <taxon>Roseomonadaceae</taxon>
        <taxon>Sediminicoccus</taxon>
    </lineage>
</organism>
<keyword evidence="1 4" id="KW-0812">Transmembrane</keyword>
<dbReference type="RefSeq" id="WP_318650979.1">
    <property type="nucleotide sequence ID" value="NZ_CP137852.1"/>
</dbReference>
<evidence type="ECO:0000259" key="5">
    <source>
        <dbReference type="PROSITE" id="PS50850"/>
    </source>
</evidence>
<sequence>MSKSWVVVLLGTSQTLAWASSYYIPAILAGAMARDLGIEASTVFVAFSCAMLLTAFLGPRVGRAIDQYGGRVVLLASNLVFMLGLAMLAMAQGPVVLFAAWLVLGLAMAMGLYDAGFATLAGLYGKDARSAITGITLIAGFASTIGWPLSGLMLAEFGWRGACWGWALVHLALAMPINLLLPRPTQRAAPAAKPAAPPTAEAKRETRRTAILMAFVFASGGFAAAALAAHLPALLVAAGATPAAAIAAGALMGPAQVAARVLEFTVLRRAHPLLSAKIAQVTHPIGAGILLVFGAPFAPLFVLLHGAGNGINTIVRGTLPLAVFGAAGYGARQGLIVAPARFLGAVAPALFGFVVAGFGAHALWFTAGLSLAAFAALFMLRVAPESAEAPR</sequence>
<feature type="transmembrane region" description="Helical" evidence="4">
    <location>
        <begin position="210"/>
        <end position="231"/>
    </location>
</feature>
<keyword evidence="7" id="KW-1185">Reference proteome</keyword>
<feature type="transmembrane region" description="Helical" evidence="4">
    <location>
        <begin position="131"/>
        <end position="152"/>
    </location>
</feature>
<gene>
    <name evidence="6" type="ORF">R9Z33_09130</name>
</gene>
<feature type="transmembrane region" description="Helical" evidence="4">
    <location>
        <begin position="164"/>
        <end position="181"/>
    </location>
</feature>
<feature type="transmembrane region" description="Helical" evidence="4">
    <location>
        <begin position="338"/>
        <end position="356"/>
    </location>
</feature>
<keyword evidence="3 4" id="KW-0472">Membrane</keyword>
<dbReference type="Pfam" id="PF07690">
    <property type="entry name" value="MFS_1"/>
    <property type="match status" value="1"/>
</dbReference>
<dbReference type="InterPro" id="IPR011701">
    <property type="entry name" value="MFS"/>
</dbReference>
<dbReference type="InterPro" id="IPR036259">
    <property type="entry name" value="MFS_trans_sf"/>
</dbReference>
<accession>A0ABZ0PNI2</accession>
<feature type="transmembrane region" description="Helical" evidence="4">
    <location>
        <begin position="283"/>
        <end position="307"/>
    </location>
</feature>
<feature type="transmembrane region" description="Helical" evidence="4">
    <location>
        <begin position="73"/>
        <end position="92"/>
    </location>
</feature>
<keyword evidence="2 4" id="KW-1133">Transmembrane helix</keyword>
<evidence type="ECO:0000256" key="1">
    <source>
        <dbReference type="ARBA" id="ARBA00022692"/>
    </source>
</evidence>
<evidence type="ECO:0000313" key="6">
    <source>
        <dbReference type="EMBL" id="WPB87022.1"/>
    </source>
</evidence>
<protein>
    <submittedName>
        <fullName evidence="6">MFS transporter</fullName>
    </submittedName>
</protein>
<reference evidence="6 7" key="1">
    <citation type="submission" date="2023-11" db="EMBL/GenBank/DDBJ databases">
        <title>Arctic aerobic anoxygenic photoheterotroph Sediminicoccus rosea KRV36 adapts its photosynthesis to long days of polar summer.</title>
        <authorList>
            <person name="Tomasch J."/>
            <person name="Kopejtka K."/>
            <person name="Bily T."/>
            <person name="Gardiner A.T."/>
            <person name="Gardian Z."/>
            <person name="Shivaramu S."/>
            <person name="Koblizek M."/>
            <person name="Engelhardt F."/>
            <person name="Kaftan D."/>
        </authorList>
    </citation>
    <scope>NUCLEOTIDE SEQUENCE [LARGE SCALE GENOMIC DNA]</scope>
    <source>
        <strain evidence="6 7">R-30</strain>
    </source>
</reference>
<feature type="transmembrane region" description="Helical" evidence="4">
    <location>
        <begin position="313"/>
        <end position="331"/>
    </location>
</feature>
<proteinExistence type="predicted"/>
<dbReference type="Gene3D" id="1.20.1250.20">
    <property type="entry name" value="MFS general substrate transporter like domains"/>
    <property type="match status" value="1"/>
</dbReference>
<evidence type="ECO:0000256" key="2">
    <source>
        <dbReference type="ARBA" id="ARBA00022989"/>
    </source>
</evidence>
<feature type="transmembrane region" description="Helical" evidence="4">
    <location>
        <begin position="43"/>
        <end position="61"/>
    </location>
</feature>
<dbReference type="EMBL" id="CP137852">
    <property type="protein sequence ID" value="WPB87022.1"/>
    <property type="molecule type" value="Genomic_DNA"/>
</dbReference>
<feature type="transmembrane region" description="Helical" evidence="4">
    <location>
        <begin position="243"/>
        <end position="262"/>
    </location>
</feature>
<feature type="domain" description="Major facilitator superfamily (MFS) profile" evidence="5">
    <location>
        <begin position="6"/>
        <end position="387"/>
    </location>
</feature>
<dbReference type="PROSITE" id="PS50850">
    <property type="entry name" value="MFS"/>
    <property type="match status" value="1"/>
</dbReference>
<feature type="transmembrane region" description="Helical" evidence="4">
    <location>
        <begin position="98"/>
        <end position="124"/>
    </location>
</feature>
<evidence type="ECO:0000256" key="4">
    <source>
        <dbReference type="SAM" id="Phobius"/>
    </source>
</evidence>
<dbReference type="InterPro" id="IPR020846">
    <property type="entry name" value="MFS_dom"/>
</dbReference>
<dbReference type="SUPFAM" id="SSF103473">
    <property type="entry name" value="MFS general substrate transporter"/>
    <property type="match status" value="1"/>
</dbReference>